<gene>
    <name evidence="2" type="ORF">SAMN05216325_105173</name>
</gene>
<organism evidence="2 3">
    <name type="scientific">Nitrosomonas marina</name>
    <dbReference type="NCBI Taxonomy" id="917"/>
    <lineage>
        <taxon>Bacteria</taxon>
        <taxon>Pseudomonadati</taxon>
        <taxon>Pseudomonadota</taxon>
        <taxon>Betaproteobacteria</taxon>
        <taxon>Nitrosomonadales</taxon>
        <taxon>Nitrosomonadaceae</taxon>
        <taxon>Nitrosomonas</taxon>
    </lineage>
</organism>
<feature type="domain" description="Carboxymuconolactone decarboxylase-like" evidence="1">
    <location>
        <begin position="52"/>
        <end position="113"/>
    </location>
</feature>
<dbReference type="PANTHER" id="PTHR35446">
    <property type="entry name" value="SI:CH211-175M2.5"/>
    <property type="match status" value="1"/>
</dbReference>
<dbReference type="STRING" id="917.SAMN05216326_14016"/>
<dbReference type="EMBL" id="FOCP01000005">
    <property type="protein sequence ID" value="SEM99430.1"/>
    <property type="molecule type" value="Genomic_DNA"/>
</dbReference>
<keyword evidence="2" id="KW-0560">Oxidoreductase</keyword>
<accession>A0A1H8CWQ3</accession>
<dbReference type="InterPro" id="IPR003779">
    <property type="entry name" value="CMD-like"/>
</dbReference>
<dbReference type="RefSeq" id="WP_090629094.1">
    <property type="nucleotide sequence ID" value="NZ_FOCP01000005.1"/>
</dbReference>
<dbReference type="Pfam" id="PF02627">
    <property type="entry name" value="CMD"/>
    <property type="match status" value="1"/>
</dbReference>
<proteinExistence type="predicted"/>
<evidence type="ECO:0000313" key="2">
    <source>
        <dbReference type="EMBL" id="SEM99430.1"/>
    </source>
</evidence>
<protein>
    <submittedName>
        <fullName evidence="2">Uncharacterized peroxidase-related enzyme</fullName>
    </submittedName>
</protein>
<evidence type="ECO:0000313" key="3">
    <source>
        <dbReference type="Proteomes" id="UP000199459"/>
    </source>
</evidence>
<sequence length="185" mass="20147">MARIEINSNFENGSKEILDRVMELRGQVPNIFKTAAHSPATLGFLLDGYTALGRSKISAQIKEKIALRVASLNNCDYCASAHAAMGRRLKFDENQIHDSLKGIAVDPKTQAALTLSEQIIEKQGKLSDDDLANARNAGISDAEILEVLAVTCINIFTNYFNHIAGTDLDYPFVPASGKECLTTCD</sequence>
<dbReference type="NCBIfam" id="TIGR00778">
    <property type="entry name" value="ahpD_dom"/>
    <property type="match status" value="1"/>
</dbReference>
<dbReference type="SUPFAM" id="SSF69118">
    <property type="entry name" value="AhpD-like"/>
    <property type="match status" value="1"/>
</dbReference>
<dbReference type="AlphaFoldDB" id="A0A1H8CWQ3"/>
<dbReference type="Proteomes" id="UP000199459">
    <property type="component" value="Unassembled WGS sequence"/>
</dbReference>
<dbReference type="GO" id="GO:0051920">
    <property type="term" value="F:peroxiredoxin activity"/>
    <property type="evidence" value="ECO:0007669"/>
    <property type="project" value="InterPro"/>
</dbReference>
<dbReference type="InterPro" id="IPR029032">
    <property type="entry name" value="AhpD-like"/>
</dbReference>
<name>A0A1H8CWQ3_9PROT</name>
<dbReference type="Gene3D" id="1.20.1290.10">
    <property type="entry name" value="AhpD-like"/>
    <property type="match status" value="1"/>
</dbReference>
<dbReference type="InterPro" id="IPR004675">
    <property type="entry name" value="AhpD_core"/>
</dbReference>
<dbReference type="PANTHER" id="PTHR35446:SF3">
    <property type="entry name" value="CMD DOMAIN-CONTAINING PROTEIN"/>
    <property type="match status" value="1"/>
</dbReference>
<dbReference type="OrthoDB" id="9801997at2"/>
<reference evidence="2 3" key="1">
    <citation type="submission" date="2016-10" db="EMBL/GenBank/DDBJ databases">
        <authorList>
            <person name="de Groot N.N."/>
        </authorList>
    </citation>
    <scope>NUCLEOTIDE SEQUENCE [LARGE SCALE GENOMIC DNA]</scope>
    <source>
        <strain evidence="2 3">Nm22</strain>
    </source>
</reference>
<evidence type="ECO:0000259" key="1">
    <source>
        <dbReference type="Pfam" id="PF02627"/>
    </source>
</evidence>
<keyword evidence="2" id="KW-0575">Peroxidase</keyword>